<comment type="caution">
    <text evidence="3">The sequence shown here is derived from an EMBL/GenBank/DDBJ whole genome shotgun (WGS) entry which is preliminary data.</text>
</comment>
<feature type="transmembrane region" description="Helical" evidence="1">
    <location>
        <begin position="33"/>
        <end position="57"/>
    </location>
</feature>
<keyword evidence="1" id="KW-0472">Membrane</keyword>
<name>A0ABW5CQA8_9BACT</name>
<feature type="transmembrane region" description="Helical" evidence="1">
    <location>
        <begin position="77"/>
        <end position="98"/>
    </location>
</feature>
<organism evidence="3 4">
    <name type="scientific">Pontibacter ruber</name>
    <dbReference type="NCBI Taxonomy" id="1343895"/>
    <lineage>
        <taxon>Bacteria</taxon>
        <taxon>Pseudomonadati</taxon>
        <taxon>Bacteroidota</taxon>
        <taxon>Cytophagia</taxon>
        <taxon>Cytophagales</taxon>
        <taxon>Hymenobacteraceae</taxon>
        <taxon>Pontibacter</taxon>
    </lineage>
</organism>
<dbReference type="InterPro" id="IPR050344">
    <property type="entry name" value="Peptidase_M1_aminopeptidases"/>
</dbReference>
<dbReference type="InterPro" id="IPR027268">
    <property type="entry name" value="Peptidase_M4/M1_CTD_sf"/>
</dbReference>
<proteinExistence type="predicted"/>
<dbReference type="Gene3D" id="1.10.390.10">
    <property type="entry name" value="Neutral Protease Domain 2"/>
    <property type="match status" value="1"/>
</dbReference>
<feature type="transmembrane region" description="Helical" evidence="1">
    <location>
        <begin position="105"/>
        <end position="123"/>
    </location>
</feature>
<evidence type="ECO:0000313" key="4">
    <source>
        <dbReference type="Proteomes" id="UP001597374"/>
    </source>
</evidence>
<evidence type="ECO:0000256" key="1">
    <source>
        <dbReference type="SAM" id="Phobius"/>
    </source>
</evidence>
<feature type="transmembrane region" description="Helical" evidence="1">
    <location>
        <begin position="339"/>
        <end position="366"/>
    </location>
</feature>
<feature type="transmembrane region" description="Helical" evidence="1">
    <location>
        <begin position="409"/>
        <end position="428"/>
    </location>
</feature>
<dbReference type="InterPro" id="IPR014782">
    <property type="entry name" value="Peptidase_M1_dom"/>
</dbReference>
<keyword evidence="3" id="KW-0645">Protease</keyword>
<feature type="transmembrane region" description="Helical" evidence="1">
    <location>
        <begin position="502"/>
        <end position="523"/>
    </location>
</feature>
<feature type="transmembrane region" description="Helical" evidence="1">
    <location>
        <begin position="301"/>
        <end position="319"/>
    </location>
</feature>
<dbReference type="Proteomes" id="UP001597374">
    <property type="component" value="Unassembled WGS sequence"/>
</dbReference>
<feature type="domain" description="Peptidase M1 membrane alanine aminopeptidase" evidence="2">
    <location>
        <begin position="801"/>
        <end position="1002"/>
    </location>
</feature>
<feature type="transmembrane region" description="Helical" evidence="1">
    <location>
        <begin position="378"/>
        <end position="402"/>
    </location>
</feature>
<feature type="transmembrane region" description="Helical" evidence="1">
    <location>
        <begin position="245"/>
        <end position="270"/>
    </location>
</feature>
<dbReference type="Pfam" id="PF01433">
    <property type="entry name" value="Peptidase_M1"/>
    <property type="match status" value="1"/>
</dbReference>
<feature type="transmembrane region" description="Helical" evidence="1">
    <location>
        <begin position="170"/>
        <end position="189"/>
    </location>
</feature>
<protein>
    <submittedName>
        <fullName evidence="3">M1 family aminopeptidase</fullName>
    </submittedName>
</protein>
<dbReference type="RefSeq" id="WP_250430016.1">
    <property type="nucleotide sequence ID" value="NZ_JALPRR010000002.1"/>
</dbReference>
<evidence type="ECO:0000259" key="2">
    <source>
        <dbReference type="Pfam" id="PF01433"/>
    </source>
</evidence>
<dbReference type="EMBL" id="JBHUIM010000001">
    <property type="protein sequence ID" value="MFD2244632.1"/>
    <property type="molecule type" value="Genomic_DNA"/>
</dbReference>
<gene>
    <name evidence="3" type="ORF">ACFSKP_00100</name>
</gene>
<keyword evidence="4" id="KW-1185">Reference proteome</keyword>
<keyword evidence="1" id="KW-1133">Transmembrane helix</keyword>
<dbReference type="PANTHER" id="PTHR11533">
    <property type="entry name" value="PROTEASE M1 ZINC METALLOPROTEASE"/>
    <property type="match status" value="1"/>
</dbReference>
<dbReference type="GO" id="GO:0004177">
    <property type="term" value="F:aminopeptidase activity"/>
    <property type="evidence" value="ECO:0007669"/>
    <property type="project" value="UniProtKB-KW"/>
</dbReference>
<reference evidence="4" key="1">
    <citation type="journal article" date="2019" name="Int. J. Syst. Evol. Microbiol.">
        <title>The Global Catalogue of Microorganisms (GCM) 10K type strain sequencing project: providing services to taxonomists for standard genome sequencing and annotation.</title>
        <authorList>
            <consortium name="The Broad Institute Genomics Platform"/>
            <consortium name="The Broad Institute Genome Sequencing Center for Infectious Disease"/>
            <person name="Wu L."/>
            <person name="Ma J."/>
        </authorList>
    </citation>
    <scope>NUCLEOTIDE SEQUENCE [LARGE SCALE GENOMIC DNA]</scope>
    <source>
        <strain evidence="4">CGMCC 4.1782</strain>
    </source>
</reference>
<evidence type="ECO:0000313" key="3">
    <source>
        <dbReference type="EMBL" id="MFD2244632.1"/>
    </source>
</evidence>
<dbReference type="PANTHER" id="PTHR11533:SF174">
    <property type="entry name" value="PUROMYCIN-SENSITIVE AMINOPEPTIDASE-RELATED"/>
    <property type="match status" value="1"/>
</dbReference>
<sequence length="1122" mass="126211">MAGGAAARDVETRMYSLTYTAPTSKRAYLGGRFLAAFCLNFMIMLAIPLGIMFSMHFTGVEAEILGPFRSAAYLTTFFYIILPNTFIVTAIQFSLAALTRRAMASYLGGALLFVATFILGQLLQDKGEWGNLIDPVSFTPIQSQLSNEWSPLEKNTRLIVLEGSLLLNRLLWLGIALGMLTLTYFRFGFILSETGSKKKHVIQPETRVAGLEWLNWAAGKALPQIRGRFGFATHLRQLRLITWKAFLPLARSLAGLPLLAALALMSGIALHGNLKTKGVPLLPRTDYILNLLTAPLTELDFFWIIITLLTIFYAGELVWRERETGLSEIANATPVPEWVLFLSRFLALSLILVVWLVFLIVAGILSQKSMGGSAEIKLYLQGIFGLQLVECLLFALLALFIHVLVNQKFVAHLVALLVYGFMAFAPNLGVEHKLLIYGASPKWSYTDMAGYGNSLAPWLWFKLYWVAWALLVAVVAKLLWVRGREGSMASRFHLARRRFTCSTALFILVSVGLVFTLGSFIFYNTNVLNNYTSASDAMEQRAAYEQHYQKYKNRPQPHLTGTKLHVEIYPERRESEIRGTYFLVNNTKSAIDSIHLATTAGVQTTKVAFDRPATQVLVDENLGHQIYELAESLQPGDSLRLSFEVYSKARGFANSGTDASVMANGTNFRNYECLPAIGYQSYREIDESGARKKYGLAPRPATPSLYDVQARKDAPFSERVSVEAVVGTIGDQTVVAPGSLRRTWTKGSRKYFHYITDAPIKNEYNFFSARYAVHERRWKDVAIQIYYDPGQTENLERMIQSVQSSLEYYTQQFGKYPHRQIRFVSYPGYDFGNHAAPINITAQEGFFLLNPEKDERGFDLVTAVVAHEVAHQWWGNQVDPANVEGAGLLSESLAWYSAMGVMEEKYGPEHLRRLQSFLQEEYKTPRTKAAVPLLRATNWYHNYRKGPFALYSLSRYIGREKVNLALHRLLEKHKSGTPPLPTSLDLYHELQAVTPDSVQSLLHDLFENNTFWGLKTEQTTAKQTKTGTWQVTLDVQARKFSIDSIGVETKLPMKDWIEVGVFAPAKDGEKLGKPLYLKKHLISATKQKITLTVPHKPASAGIDPNYLLIDWELGDNVVEAEN</sequence>
<keyword evidence="3" id="KW-0378">Hydrolase</keyword>
<accession>A0ABW5CQA8</accession>
<dbReference type="SUPFAM" id="SSF55486">
    <property type="entry name" value="Metalloproteases ('zincins'), catalytic domain"/>
    <property type="match status" value="1"/>
</dbReference>
<feature type="transmembrane region" description="Helical" evidence="1">
    <location>
        <begin position="463"/>
        <end position="481"/>
    </location>
</feature>
<keyword evidence="1" id="KW-0812">Transmembrane</keyword>
<keyword evidence="3" id="KW-0031">Aminopeptidase</keyword>